<evidence type="ECO:0000313" key="2">
    <source>
        <dbReference type="EMBL" id="SHI33222.1"/>
    </source>
</evidence>
<dbReference type="AlphaFoldDB" id="A0A1M6A9T9"/>
<proteinExistence type="predicted"/>
<name>A0A1M6A9T9_9FLAO</name>
<dbReference type="EMBL" id="FQYI01000001">
    <property type="protein sequence ID" value="SHI33222.1"/>
    <property type="molecule type" value="Genomic_DNA"/>
</dbReference>
<sequence length="215" mass="24243">MRYARTYILLFSLVSAAAFPQNAERKKAEAFRLMAGLDVANAGISLFSDRKIFQGYVSAKVSGDIHANVEAGHEKNIYNKNGYDAEAMGPFVKLGAFYMLAKDSENDLNGFFAGANLAASFYRQHYFKIPVRGFQGQEYFLEMPKAAQSSYWVEANVGGRVQLFKSPFYIDLRAQPKYLVYSVKQENIKPMIVPGFGKSSGRFNFGFSWNLSYKF</sequence>
<evidence type="ECO:0000256" key="1">
    <source>
        <dbReference type="SAM" id="SignalP"/>
    </source>
</evidence>
<gene>
    <name evidence="2" type="ORF">SAMN05443429_101210</name>
</gene>
<dbReference type="Pfam" id="PF19515">
    <property type="entry name" value="DUF6048"/>
    <property type="match status" value="1"/>
</dbReference>
<dbReference type="STRING" id="1118202.SAMN05443429_101210"/>
<keyword evidence="3" id="KW-1185">Reference proteome</keyword>
<evidence type="ECO:0000313" key="3">
    <source>
        <dbReference type="Proteomes" id="UP000184335"/>
    </source>
</evidence>
<organism evidence="2 3">
    <name type="scientific">Cruoricaptor ignavus</name>
    <dbReference type="NCBI Taxonomy" id="1118202"/>
    <lineage>
        <taxon>Bacteria</taxon>
        <taxon>Pseudomonadati</taxon>
        <taxon>Bacteroidota</taxon>
        <taxon>Flavobacteriia</taxon>
        <taxon>Flavobacteriales</taxon>
        <taxon>Weeksellaceae</taxon>
        <taxon>Cruoricaptor</taxon>
    </lineage>
</organism>
<evidence type="ECO:0008006" key="4">
    <source>
        <dbReference type="Google" id="ProtNLM"/>
    </source>
</evidence>
<protein>
    <recommendedName>
        <fullName evidence="4">Outer membrane protein beta-barrel domain-containing protein</fullName>
    </recommendedName>
</protein>
<feature type="chain" id="PRO_5011957515" description="Outer membrane protein beta-barrel domain-containing protein" evidence="1">
    <location>
        <begin position="24"/>
        <end position="215"/>
    </location>
</feature>
<feature type="signal peptide" evidence="1">
    <location>
        <begin position="1"/>
        <end position="23"/>
    </location>
</feature>
<dbReference type="Proteomes" id="UP000184335">
    <property type="component" value="Unassembled WGS sequence"/>
</dbReference>
<dbReference type="RefSeq" id="WP_073177497.1">
    <property type="nucleotide sequence ID" value="NZ_FQYI01000001.1"/>
</dbReference>
<dbReference type="OrthoDB" id="1431221at2"/>
<dbReference type="InterPro" id="IPR046111">
    <property type="entry name" value="DUF6048"/>
</dbReference>
<keyword evidence="1" id="KW-0732">Signal</keyword>
<accession>A0A1M6A9T9</accession>
<reference evidence="2 3" key="1">
    <citation type="submission" date="2016-11" db="EMBL/GenBank/DDBJ databases">
        <authorList>
            <person name="Jaros S."/>
            <person name="Januszkiewicz K."/>
            <person name="Wedrychowicz H."/>
        </authorList>
    </citation>
    <scope>NUCLEOTIDE SEQUENCE [LARGE SCALE GENOMIC DNA]</scope>
    <source>
        <strain evidence="2 3">DSM 25479</strain>
    </source>
</reference>